<comment type="caution">
    <text evidence="2">The sequence shown here is derived from an EMBL/GenBank/DDBJ whole genome shotgun (WGS) entry which is preliminary data.</text>
</comment>
<feature type="transmembrane region" description="Helical" evidence="1">
    <location>
        <begin position="99"/>
        <end position="119"/>
    </location>
</feature>
<evidence type="ECO:0000313" key="3">
    <source>
        <dbReference type="Proteomes" id="UP000530234"/>
    </source>
</evidence>
<protein>
    <recommendedName>
        <fullName evidence="4">SdpI family protein</fullName>
    </recommendedName>
</protein>
<sequence length="145" mass="14602">MATVTAMAAVSGEELPPAVAWLILVTLLAGGAAVVVTTVMAARGRLARNPLAGIRTGRSMASDENWLLMHRVAQPWAVAGGAVMALVAPTGFLTSHGAVFGVVVAAGTLLSLVPLFIGVHLGTRAIREREAEGGPGSAPGSGVRT</sequence>
<dbReference type="InterPro" id="IPR025962">
    <property type="entry name" value="SdpI/YhfL"/>
</dbReference>
<dbReference type="RefSeq" id="WP_182662491.1">
    <property type="nucleotide sequence ID" value="NZ_VKHS01000160.1"/>
</dbReference>
<keyword evidence="1" id="KW-0472">Membrane</keyword>
<evidence type="ECO:0000256" key="1">
    <source>
        <dbReference type="SAM" id="Phobius"/>
    </source>
</evidence>
<keyword evidence="3" id="KW-1185">Reference proteome</keyword>
<name>A0A7W3T352_9ACTN</name>
<evidence type="ECO:0008006" key="4">
    <source>
        <dbReference type="Google" id="ProtNLM"/>
    </source>
</evidence>
<dbReference type="EMBL" id="VKHS01000160">
    <property type="protein sequence ID" value="MBB0229721.1"/>
    <property type="molecule type" value="Genomic_DNA"/>
</dbReference>
<feature type="transmembrane region" description="Helical" evidence="1">
    <location>
        <begin position="20"/>
        <end position="42"/>
    </location>
</feature>
<proteinExistence type="predicted"/>
<dbReference type="Pfam" id="PF13630">
    <property type="entry name" value="SdpI"/>
    <property type="match status" value="1"/>
</dbReference>
<feature type="transmembrane region" description="Helical" evidence="1">
    <location>
        <begin position="76"/>
        <end position="93"/>
    </location>
</feature>
<accession>A0A7W3T352</accession>
<dbReference type="AlphaFoldDB" id="A0A7W3T352"/>
<reference evidence="3" key="1">
    <citation type="submission" date="2019-10" db="EMBL/GenBank/DDBJ databases">
        <title>Streptomyces sp. nov., a novel actinobacterium isolated from alkaline environment.</title>
        <authorList>
            <person name="Golinska P."/>
        </authorList>
    </citation>
    <scope>NUCLEOTIDE SEQUENCE [LARGE SCALE GENOMIC DNA]</scope>
    <source>
        <strain evidence="3">DSM 42108</strain>
    </source>
</reference>
<gene>
    <name evidence="2" type="ORF">FOE67_09375</name>
</gene>
<evidence type="ECO:0000313" key="2">
    <source>
        <dbReference type="EMBL" id="MBB0229721.1"/>
    </source>
</evidence>
<keyword evidence="1" id="KW-1133">Transmembrane helix</keyword>
<organism evidence="2 3">
    <name type="scientific">Streptomyces calidiresistens</name>
    <dbReference type="NCBI Taxonomy" id="1485586"/>
    <lineage>
        <taxon>Bacteria</taxon>
        <taxon>Bacillati</taxon>
        <taxon>Actinomycetota</taxon>
        <taxon>Actinomycetes</taxon>
        <taxon>Kitasatosporales</taxon>
        <taxon>Streptomycetaceae</taxon>
        <taxon>Streptomyces</taxon>
    </lineage>
</organism>
<dbReference type="Proteomes" id="UP000530234">
    <property type="component" value="Unassembled WGS sequence"/>
</dbReference>
<keyword evidence="1" id="KW-0812">Transmembrane</keyword>